<evidence type="ECO:0000313" key="2">
    <source>
        <dbReference type="EMBL" id="CAE7650465.1"/>
    </source>
</evidence>
<name>A0A812VRN9_SYMPI</name>
<proteinExistence type="predicted"/>
<dbReference type="SUPFAM" id="SSF49562">
    <property type="entry name" value="C2 domain (Calcium/lipid-binding domain, CaLB)"/>
    <property type="match status" value="1"/>
</dbReference>
<keyword evidence="3" id="KW-1185">Reference proteome</keyword>
<feature type="region of interest" description="Disordered" evidence="1">
    <location>
        <begin position="385"/>
        <end position="414"/>
    </location>
</feature>
<dbReference type="EMBL" id="CAJNIZ010043122">
    <property type="protein sequence ID" value="CAE7650465.1"/>
    <property type="molecule type" value="Genomic_DNA"/>
</dbReference>
<dbReference type="OrthoDB" id="429883at2759"/>
<protein>
    <submittedName>
        <fullName evidence="2">Ccdc38 protein</fullName>
    </submittedName>
</protein>
<accession>A0A812VRN9</accession>
<dbReference type="InterPro" id="IPR035892">
    <property type="entry name" value="C2_domain_sf"/>
</dbReference>
<organism evidence="2 3">
    <name type="scientific">Symbiodinium pilosum</name>
    <name type="common">Dinoflagellate</name>
    <dbReference type="NCBI Taxonomy" id="2952"/>
    <lineage>
        <taxon>Eukaryota</taxon>
        <taxon>Sar</taxon>
        <taxon>Alveolata</taxon>
        <taxon>Dinophyceae</taxon>
        <taxon>Suessiales</taxon>
        <taxon>Symbiodiniaceae</taxon>
        <taxon>Symbiodinium</taxon>
    </lineage>
</organism>
<gene>
    <name evidence="2" type="primary">Ccdc38</name>
    <name evidence="2" type="ORF">SPIL2461_LOCUS17361</name>
</gene>
<sequence>MQPFSVDLSKVNISPPVVLVAQFGGPRPSLQCWCHVIRAESLPEETFVVEVSLLANNGNGCVLVRGRSDARSGPDPVYHSSVNLDWDDEGDMAFNCQVIRTGIGFNEDTFAELKEKLPQAATAPVGRSRRLELRCLDGTGTHAEVSVHFATVMPEVSLSITASSATCLAPKSEAWSFNPFVEASVHSRDPRLGSIGRSAKVATAQSETLTNCHADPHWTQPMVLKLVPEPGLFLRIVVCSEALGVTRAWDELAELVMELPEAMKLAQGSVERKWALTRLIDMKRHGESEIFMSFAQVGGNVAVSAFESVADNIHGSLPMVAGGTVQQQAAWDNSPSRARPKHTTMQVPIAAGYTLPPQPRLEGMQHLGQVLQAHGQAVPDVVAQRYGPPQQPRFQDLPPPQAPPAVASPSPEELSQALQRAPAQGAVVKGNVPMSFFSAPGNPHLVWLSRR</sequence>
<comment type="caution">
    <text evidence="2">The sequence shown here is derived from an EMBL/GenBank/DDBJ whole genome shotgun (WGS) entry which is preliminary data.</text>
</comment>
<dbReference type="AlphaFoldDB" id="A0A812VRN9"/>
<dbReference type="Proteomes" id="UP000649617">
    <property type="component" value="Unassembled WGS sequence"/>
</dbReference>
<evidence type="ECO:0000313" key="3">
    <source>
        <dbReference type="Proteomes" id="UP000649617"/>
    </source>
</evidence>
<evidence type="ECO:0000256" key="1">
    <source>
        <dbReference type="SAM" id="MobiDB-lite"/>
    </source>
</evidence>
<reference evidence="2" key="1">
    <citation type="submission" date="2021-02" db="EMBL/GenBank/DDBJ databases">
        <authorList>
            <person name="Dougan E. K."/>
            <person name="Rhodes N."/>
            <person name="Thang M."/>
            <person name="Chan C."/>
        </authorList>
    </citation>
    <scope>NUCLEOTIDE SEQUENCE</scope>
</reference>